<evidence type="ECO:0000313" key="2">
    <source>
        <dbReference type="EMBL" id="MBH0229105.1"/>
    </source>
</evidence>
<evidence type="ECO:0000313" key="3">
    <source>
        <dbReference type="Proteomes" id="UP000614490"/>
    </source>
</evidence>
<dbReference type="InterPro" id="IPR000182">
    <property type="entry name" value="GNAT_dom"/>
</dbReference>
<name>A0A931HT65_9BACI</name>
<dbReference type="CDD" id="cd04301">
    <property type="entry name" value="NAT_SF"/>
    <property type="match status" value="1"/>
</dbReference>
<sequence length="152" mass="17595">MKIDYLVNHPEKIEEVSRMIYEAFVVPTGSERTMEEVKKYFSSTYKEQLPITLIALDEGECIGTVSLFENDLINRKTYKPWLASLYTIPKHRGCGVGGKLVDKTVEVCKKLKFDQIFLRTESASDYYESRGWTFVETVEDHVDTVDVFKVHL</sequence>
<dbReference type="GO" id="GO:0016747">
    <property type="term" value="F:acyltransferase activity, transferring groups other than amino-acyl groups"/>
    <property type="evidence" value="ECO:0007669"/>
    <property type="project" value="InterPro"/>
</dbReference>
<protein>
    <submittedName>
        <fullName evidence="2">GNAT family N-acetyltransferase</fullName>
    </submittedName>
</protein>
<organism evidence="2 3">
    <name type="scientific">Halobacillus yeomjeoni</name>
    <dbReference type="NCBI Taxonomy" id="311194"/>
    <lineage>
        <taxon>Bacteria</taxon>
        <taxon>Bacillati</taxon>
        <taxon>Bacillota</taxon>
        <taxon>Bacilli</taxon>
        <taxon>Bacillales</taxon>
        <taxon>Bacillaceae</taxon>
        <taxon>Halobacillus</taxon>
    </lineage>
</organism>
<keyword evidence="3" id="KW-1185">Reference proteome</keyword>
<dbReference type="Proteomes" id="UP000614490">
    <property type="component" value="Unassembled WGS sequence"/>
</dbReference>
<dbReference type="PROSITE" id="PS51186">
    <property type="entry name" value="GNAT"/>
    <property type="match status" value="1"/>
</dbReference>
<gene>
    <name evidence="2" type="ORF">H0267_02655</name>
</gene>
<comment type="caution">
    <text evidence="2">The sequence shown here is derived from an EMBL/GenBank/DDBJ whole genome shotgun (WGS) entry which is preliminary data.</text>
</comment>
<dbReference type="SUPFAM" id="SSF55729">
    <property type="entry name" value="Acyl-CoA N-acyltransferases (Nat)"/>
    <property type="match status" value="1"/>
</dbReference>
<evidence type="ECO:0000259" key="1">
    <source>
        <dbReference type="PROSITE" id="PS51186"/>
    </source>
</evidence>
<dbReference type="RefSeq" id="WP_197315736.1">
    <property type="nucleotide sequence ID" value="NZ_JADZSC010000001.1"/>
</dbReference>
<accession>A0A931HT65</accession>
<dbReference type="Pfam" id="PF00583">
    <property type="entry name" value="Acetyltransf_1"/>
    <property type="match status" value="1"/>
</dbReference>
<feature type="domain" description="N-acetyltransferase" evidence="1">
    <location>
        <begin position="3"/>
        <end position="152"/>
    </location>
</feature>
<proteinExistence type="predicted"/>
<reference evidence="2 3" key="1">
    <citation type="journal article" date="2005" name="Int. J. Syst. Evol. Microbiol.">
        <title>Halobacillus yeomjeoni sp. nov., isolated from a marine solar saltern in Korea.</title>
        <authorList>
            <person name="Yoon J.H."/>
            <person name="Kang S.J."/>
            <person name="Lee C.H."/>
            <person name="Oh H.W."/>
            <person name="Oh T.K."/>
        </authorList>
    </citation>
    <scope>NUCLEOTIDE SEQUENCE [LARGE SCALE GENOMIC DNA]</scope>
    <source>
        <strain evidence="2 3">KCTC 3957</strain>
    </source>
</reference>
<dbReference type="AlphaFoldDB" id="A0A931HT65"/>
<dbReference type="Gene3D" id="3.40.630.30">
    <property type="match status" value="1"/>
</dbReference>
<dbReference type="InterPro" id="IPR016181">
    <property type="entry name" value="Acyl_CoA_acyltransferase"/>
</dbReference>
<dbReference type="EMBL" id="JADZSC010000001">
    <property type="protein sequence ID" value="MBH0229105.1"/>
    <property type="molecule type" value="Genomic_DNA"/>
</dbReference>